<dbReference type="Pfam" id="PF25954">
    <property type="entry name" value="Beta-barrel_RND_2"/>
    <property type="match status" value="1"/>
</dbReference>
<dbReference type="InterPro" id="IPR058625">
    <property type="entry name" value="MdtA-like_BSH"/>
</dbReference>
<dbReference type="GO" id="GO:0055085">
    <property type="term" value="P:transmembrane transport"/>
    <property type="evidence" value="ECO:0007669"/>
    <property type="project" value="InterPro"/>
</dbReference>
<feature type="transmembrane region" description="Helical" evidence="2">
    <location>
        <begin position="22"/>
        <end position="44"/>
    </location>
</feature>
<dbReference type="Gene3D" id="1.10.287.470">
    <property type="entry name" value="Helix hairpin bin"/>
    <property type="match status" value="1"/>
</dbReference>
<dbReference type="AlphaFoldDB" id="A0A225SUW8"/>
<evidence type="ECO:0000259" key="4">
    <source>
        <dbReference type="Pfam" id="PF25954"/>
    </source>
</evidence>
<comment type="caution">
    <text evidence="5">The sequence shown here is derived from an EMBL/GenBank/DDBJ whole genome shotgun (WGS) entry which is preliminary data.</text>
</comment>
<sequence>MATPTSPDPAPKAVRKPMAGRLHAGLALGAAAAIALGFYGWHWWQHGRFMEDTDDAYVGGDITVISAKVPGYIAAVQVTDNQFVHAGELLAKLDDSDYRAALARAEGGVAARQAEIANLDATRAVQTALIAQARAGVDASQAELVRAQDDDRRFERLVDRAAVSVQSAQKAAADYRQAAANSQKAQAGLAVATRELEVIQTRRQQAEAGLAQARAEREAAQLNLRYTELRAPIDGVVGNRRARPGAYAATASQLMVIVPARGLWIDANFKESQLAGIRPGNAATVEADAVPGRVFHGHVASVAPATGAQFSVLPPENATGNFTKIVQRVPVRILLDSADGVLDALRPGLSVVARVDRRGQGS</sequence>
<evidence type="ECO:0000256" key="2">
    <source>
        <dbReference type="SAM" id="Phobius"/>
    </source>
</evidence>
<organism evidence="5 6">
    <name type="scientific">Herbaspirillum aquaticum</name>
    <dbReference type="NCBI Taxonomy" id="568783"/>
    <lineage>
        <taxon>Bacteria</taxon>
        <taxon>Pseudomonadati</taxon>
        <taxon>Pseudomonadota</taxon>
        <taxon>Betaproteobacteria</taxon>
        <taxon>Burkholderiales</taxon>
        <taxon>Oxalobacteraceae</taxon>
        <taxon>Herbaspirillum</taxon>
    </lineage>
</organism>
<keyword evidence="2" id="KW-1133">Transmembrane helix</keyword>
<evidence type="ECO:0000256" key="1">
    <source>
        <dbReference type="SAM" id="Coils"/>
    </source>
</evidence>
<proteinExistence type="predicted"/>
<dbReference type="Gene3D" id="2.40.30.170">
    <property type="match status" value="1"/>
</dbReference>
<dbReference type="SUPFAM" id="SSF111369">
    <property type="entry name" value="HlyD-like secretion proteins"/>
    <property type="match status" value="2"/>
</dbReference>
<reference evidence="5 6" key="1">
    <citation type="journal article" date="2010" name="Int. J. Syst. Evol. Microbiol.">
        <title>Reclassification of Herbaspirillum putei as a later heterotypic synonym of Herbaspirillum huttiense, with the description of H. huttiense subsp. huttiense subsp. nov. and H. huttiense subsp. putei subsp. nov., comb. nov., and description of Herbaspirillum aquaticum sp. nov.</title>
        <authorList>
            <person name="Dobritsa A.P."/>
            <person name="Reddy M.C."/>
            <person name="Samadpour M."/>
        </authorList>
    </citation>
    <scope>NUCLEOTIDE SEQUENCE [LARGE SCALE GENOMIC DNA]</scope>
    <source>
        <strain evidence="5 6">IEH 4430</strain>
    </source>
</reference>
<dbReference type="Pfam" id="PF25917">
    <property type="entry name" value="BSH_RND"/>
    <property type="match status" value="1"/>
</dbReference>
<dbReference type="PANTHER" id="PTHR30386">
    <property type="entry name" value="MEMBRANE FUSION SUBUNIT OF EMRAB-TOLC MULTIDRUG EFFLUX PUMP"/>
    <property type="match status" value="1"/>
</dbReference>
<protein>
    <submittedName>
        <fullName evidence="5">Hemolysin D</fullName>
    </submittedName>
</protein>
<dbReference type="InterPro" id="IPR050739">
    <property type="entry name" value="MFP"/>
</dbReference>
<dbReference type="RefSeq" id="WP_088756328.1">
    <property type="nucleotide sequence ID" value="NZ_NJGV01000019.1"/>
</dbReference>
<feature type="domain" description="Multidrug resistance protein MdtA-like barrel-sandwich hybrid" evidence="3">
    <location>
        <begin position="65"/>
        <end position="258"/>
    </location>
</feature>
<gene>
    <name evidence="5" type="ORF">CEJ45_17555</name>
</gene>
<keyword evidence="2" id="KW-0812">Transmembrane</keyword>
<evidence type="ECO:0000259" key="3">
    <source>
        <dbReference type="Pfam" id="PF25917"/>
    </source>
</evidence>
<dbReference type="Proteomes" id="UP000214747">
    <property type="component" value="Unassembled WGS sequence"/>
</dbReference>
<keyword evidence="1" id="KW-0175">Coiled coil</keyword>
<dbReference type="Gene3D" id="2.40.50.100">
    <property type="match status" value="1"/>
</dbReference>
<feature type="coiled-coil region" evidence="1">
    <location>
        <begin position="196"/>
        <end position="230"/>
    </location>
</feature>
<evidence type="ECO:0000313" key="6">
    <source>
        <dbReference type="Proteomes" id="UP000214747"/>
    </source>
</evidence>
<accession>A0A225SUW8</accession>
<name>A0A225SUW8_9BURK</name>
<evidence type="ECO:0000313" key="5">
    <source>
        <dbReference type="EMBL" id="OWY33258.1"/>
    </source>
</evidence>
<keyword evidence="6" id="KW-1185">Reference proteome</keyword>
<feature type="domain" description="CusB-like beta-barrel" evidence="4">
    <location>
        <begin position="263"/>
        <end position="306"/>
    </location>
</feature>
<keyword evidence="2" id="KW-0472">Membrane</keyword>
<dbReference type="PANTHER" id="PTHR30386:SF24">
    <property type="entry name" value="MULTIDRUG RESISTANCE EFFLUX PUMP"/>
    <property type="match status" value="1"/>
</dbReference>
<dbReference type="InterPro" id="IPR058792">
    <property type="entry name" value="Beta-barrel_RND_2"/>
</dbReference>
<dbReference type="EMBL" id="NJGV01000019">
    <property type="protein sequence ID" value="OWY33258.1"/>
    <property type="molecule type" value="Genomic_DNA"/>
</dbReference>